<protein>
    <submittedName>
        <fullName evidence="1">Uncharacterized protein</fullName>
    </submittedName>
</protein>
<accession>A0ABS7GJ26</accession>
<name>A0ABS7GJ26_9BACT</name>
<reference evidence="1 2" key="1">
    <citation type="submission" date="2021-08" db="EMBL/GenBank/DDBJ databases">
        <title>The genome sequence of Chitinophaga sp. B61.</title>
        <authorList>
            <person name="Zhang X."/>
        </authorList>
    </citation>
    <scope>NUCLEOTIDE SEQUENCE [LARGE SCALE GENOMIC DNA]</scope>
    <source>
        <strain evidence="1 2">B61</strain>
    </source>
</reference>
<dbReference type="RefSeq" id="WP_220252547.1">
    <property type="nucleotide sequence ID" value="NZ_JAICCF010000004.1"/>
</dbReference>
<keyword evidence="2" id="KW-1185">Reference proteome</keyword>
<sequence length="63" mass="6898">MRLTQLAPGEQITIVDSSLAGLSCGIVAHDGMGKFIVWTGFMKRDLLMTVPEAYLRVFGVVQE</sequence>
<proteinExistence type="predicted"/>
<dbReference type="EMBL" id="JAICCF010000004">
    <property type="protein sequence ID" value="MBW8687225.1"/>
    <property type="molecule type" value="Genomic_DNA"/>
</dbReference>
<comment type="caution">
    <text evidence="1">The sequence shown here is derived from an EMBL/GenBank/DDBJ whole genome shotgun (WGS) entry which is preliminary data.</text>
</comment>
<evidence type="ECO:0000313" key="2">
    <source>
        <dbReference type="Proteomes" id="UP000812961"/>
    </source>
</evidence>
<dbReference type="Proteomes" id="UP000812961">
    <property type="component" value="Unassembled WGS sequence"/>
</dbReference>
<gene>
    <name evidence="1" type="ORF">K1Y79_23000</name>
</gene>
<organism evidence="1 2">
    <name type="scientific">Chitinophaga rhizophila</name>
    <dbReference type="NCBI Taxonomy" id="2866212"/>
    <lineage>
        <taxon>Bacteria</taxon>
        <taxon>Pseudomonadati</taxon>
        <taxon>Bacteroidota</taxon>
        <taxon>Chitinophagia</taxon>
        <taxon>Chitinophagales</taxon>
        <taxon>Chitinophagaceae</taxon>
        <taxon>Chitinophaga</taxon>
    </lineage>
</organism>
<evidence type="ECO:0000313" key="1">
    <source>
        <dbReference type="EMBL" id="MBW8687225.1"/>
    </source>
</evidence>